<name>A0A1V6UK98_9EURO</name>
<dbReference type="EMBL" id="MDDG01000008">
    <property type="protein sequence ID" value="OQE38473.1"/>
    <property type="molecule type" value="Genomic_DNA"/>
</dbReference>
<protein>
    <submittedName>
        <fullName evidence="1">Uncharacterized protein</fullName>
    </submittedName>
</protein>
<proteinExistence type="predicted"/>
<dbReference type="AlphaFoldDB" id="A0A1V6UK98"/>
<sequence>MEQPQEITAALTRDNCRHGFIGGYAVSLDVDLVVDADPVNVRQLLLQVSGFQLTGANSLVFMHNGRAVKVEILRGGHTQQMKLPDAKSVPLHYISARNLPEHDSDTPIPIVHPAVLMLTKVKRWSDIAQSTRPRSIKKAHGDFQDIQVILGWLISNNLRIDFTAYPEKPKESLLPCFRKLCQLHTTVRPLLEVAMEAQDLDRLHN</sequence>
<accession>A0A1V6UK98</accession>
<gene>
    <name evidence="1" type="ORF">PENCOP_c008G05304</name>
</gene>
<keyword evidence="2" id="KW-1185">Reference proteome</keyword>
<evidence type="ECO:0000313" key="1">
    <source>
        <dbReference type="EMBL" id="OQE38473.1"/>
    </source>
</evidence>
<dbReference type="STRING" id="36646.A0A1V6UK98"/>
<comment type="caution">
    <text evidence="1">The sequence shown here is derived from an EMBL/GenBank/DDBJ whole genome shotgun (WGS) entry which is preliminary data.</text>
</comment>
<dbReference type="Proteomes" id="UP000191500">
    <property type="component" value="Unassembled WGS sequence"/>
</dbReference>
<reference evidence="2" key="1">
    <citation type="journal article" date="2017" name="Nat. Microbiol.">
        <title>Global analysis of biosynthetic gene clusters reveals vast potential of secondary metabolite production in Penicillium species.</title>
        <authorList>
            <person name="Nielsen J.C."/>
            <person name="Grijseels S."/>
            <person name="Prigent S."/>
            <person name="Ji B."/>
            <person name="Dainat J."/>
            <person name="Nielsen K.F."/>
            <person name="Frisvad J.C."/>
            <person name="Workman M."/>
            <person name="Nielsen J."/>
        </authorList>
    </citation>
    <scope>NUCLEOTIDE SEQUENCE [LARGE SCALE GENOMIC DNA]</scope>
    <source>
        <strain evidence="2">IBT 31321</strain>
    </source>
</reference>
<evidence type="ECO:0000313" key="2">
    <source>
        <dbReference type="Proteomes" id="UP000191500"/>
    </source>
</evidence>
<organism evidence="1 2">
    <name type="scientific">Penicillium coprophilum</name>
    <dbReference type="NCBI Taxonomy" id="36646"/>
    <lineage>
        <taxon>Eukaryota</taxon>
        <taxon>Fungi</taxon>
        <taxon>Dikarya</taxon>
        <taxon>Ascomycota</taxon>
        <taxon>Pezizomycotina</taxon>
        <taxon>Eurotiomycetes</taxon>
        <taxon>Eurotiomycetidae</taxon>
        <taxon>Eurotiales</taxon>
        <taxon>Aspergillaceae</taxon>
        <taxon>Penicillium</taxon>
    </lineage>
</organism>